<feature type="region of interest" description="Disordered" evidence="1">
    <location>
        <begin position="305"/>
        <end position="337"/>
    </location>
</feature>
<dbReference type="EMBL" id="CAMXCT010001987">
    <property type="protein sequence ID" value="CAI3994704.1"/>
    <property type="molecule type" value="Genomic_DNA"/>
</dbReference>
<comment type="caution">
    <text evidence="3">The sequence shown here is derived from an EMBL/GenBank/DDBJ whole genome shotgun (WGS) entry which is preliminary data.</text>
</comment>
<gene>
    <name evidence="3" type="ORF">C1SCF055_LOCUS21333</name>
</gene>
<keyword evidence="6" id="KW-1185">Reference proteome</keyword>
<dbReference type="EMBL" id="CAMXCT030001987">
    <property type="protein sequence ID" value="CAL4782016.1"/>
    <property type="molecule type" value="Genomic_DNA"/>
</dbReference>
<name>A0A9P1CN49_9DINO</name>
<evidence type="ECO:0000313" key="3">
    <source>
        <dbReference type="EMBL" id="CAI3994704.1"/>
    </source>
</evidence>
<dbReference type="Gene3D" id="3.60.10.10">
    <property type="entry name" value="Endonuclease/exonuclease/phosphatase"/>
    <property type="match status" value="1"/>
</dbReference>
<dbReference type="OrthoDB" id="427744at2759"/>
<reference evidence="4" key="2">
    <citation type="submission" date="2024-04" db="EMBL/GenBank/DDBJ databases">
        <authorList>
            <person name="Chen Y."/>
            <person name="Shah S."/>
            <person name="Dougan E. K."/>
            <person name="Thang M."/>
            <person name="Chan C."/>
        </authorList>
    </citation>
    <scope>NUCLEOTIDE SEQUENCE [LARGE SCALE GENOMIC DNA]</scope>
</reference>
<feature type="domain" description="Glycosyl transferase family 25" evidence="2">
    <location>
        <begin position="701"/>
        <end position="789"/>
    </location>
</feature>
<dbReference type="AlphaFoldDB" id="A0A9P1CN49"/>
<evidence type="ECO:0000256" key="1">
    <source>
        <dbReference type="SAM" id="MobiDB-lite"/>
    </source>
</evidence>
<dbReference type="Pfam" id="PF01755">
    <property type="entry name" value="Glyco_transf_25"/>
    <property type="match status" value="1"/>
</dbReference>
<evidence type="ECO:0000313" key="5">
    <source>
        <dbReference type="EMBL" id="CAL4782016.1"/>
    </source>
</evidence>
<proteinExistence type="predicted"/>
<dbReference type="InterPro" id="IPR002654">
    <property type="entry name" value="Glyco_trans_25"/>
</dbReference>
<organism evidence="3">
    <name type="scientific">Cladocopium goreaui</name>
    <dbReference type="NCBI Taxonomy" id="2562237"/>
    <lineage>
        <taxon>Eukaryota</taxon>
        <taxon>Sar</taxon>
        <taxon>Alveolata</taxon>
        <taxon>Dinophyceae</taxon>
        <taxon>Suessiales</taxon>
        <taxon>Symbiodiniaceae</taxon>
        <taxon>Cladocopium</taxon>
    </lineage>
</organism>
<protein>
    <submittedName>
        <fullName evidence="5">Serine/threonine-protein phosphatase 2A activator (Phosphotyrosyl phosphatase activator)</fullName>
    </submittedName>
</protein>
<dbReference type="Proteomes" id="UP001152797">
    <property type="component" value="Unassembled WGS sequence"/>
</dbReference>
<evidence type="ECO:0000313" key="6">
    <source>
        <dbReference type="Proteomes" id="UP001152797"/>
    </source>
</evidence>
<dbReference type="SUPFAM" id="SSF56219">
    <property type="entry name" value="DNase I-like"/>
    <property type="match status" value="1"/>
</dbReference>
<sequence length="798" mass="90599">MMWMHVEDSNNQMPESEWQAAPMTWMQDEDSNNQMPESEWQATPMMCLLVDCGLMEKQNMRGGLRPRRARGQQLLVDEAVEILNSKASALAEDGTLPVAVLFEKSNWLKMRFRTPADLARALSHFGQTLIVDQHTGTVRFCTFFERLVGLCEMLLREQNGSVLTLAMAVNVPAMQSLFAQEQEKSDKDLEQKSEQVETLRLALEYAEILQVMPSDEGRDFDFIDWRSPAEILLGPAETVLSSRSEASSVVEAEGEVSLALLLEDPVICRMLERAGINSSQALAGLQSALQISHDFELDSAGLSCRRKGQEPEEPGRSAPAQQEEDAEAPRGYHRRRAGVIPSDKDAVELRKLLQHYFQPFNLQHNRVLMMMLQASIRRSHGQYAGSEWKPYFTIKDICLMPRIKEVLNRYCFDGQKGLLAAAVDVEDEEMPVRVCFEAKDAKGMCAQRMLWLELPYTPIFRYFQTARRCKEVQVLLEPKIDTRLKVEALSPKSFLVMSYSVSSDLSYCGSPKADELIEATARGDLDPNALFWETRLQKIKRQLLWHAADIICVQGIHSVGERARCSETNTRWFSSYSYNDPTVNHLASLYRELAKKNYGVVFMPTLKQPGSAQIHCGNAVFWKRTRWQMERYWDAGKGALCVELTSKLQGPDVLVCCSRAGNVYAEEWGKNFSNEELITQPADSSATCVAAPLWQEIAEEHLLVINLEGEGGQARRDHIYREFEKVGLEGRFRFWPAINFKNSTRLAKETNRKECPCDSKVGCALSHREIYEMMLYEKWACATIFEDDVGWPPTSVVG</sequence>
<evidence type="ECO:0000259" key="2">
    <source>
        <dbReference type="Pfam" id="PF01755"/>
    </source>
</evidence>
<dbReference type="EMBL" id="CAMXCT020001987">
    <property type="protein sequence ID" value="CAL1148079.1"/>
    <property type="molecule type" value="Genomic_DNA"/>
</dbReference>
<accession>A0A9P1CN49</accession>
<reference evidence="3" key="1">
    <citation type="submission" date="2022-10" db="EMBL/GenBank/DDBJ databases">
        <authorList>
            <person name="Chen Y."/>
            <person name="Dougan E. K."/>
            <person name="Chan C."/>
            <person name="Rhodes N."/>
            <person name="Thang M."/>
        </authorList>
    </citation>
    <scope>NUCLEOTIDE SEQUENCE</scope>
</reference>
<dbReference type="InterPro" id="IPR036691">
    <property type="entry name" value="Endo/exonu/phosph_ase_sf"/>
</dbReference>
<evidence type="ECO:0000313" key="4">
    <source>
        <dbReference type="EMBL" id="CAL1148079.1"/>
    </source>
</evidence>